<feature type="transmembrane region" description="Helical" evidence="1">
    <location>
        <begin position="93"/>
        <end position="115"/>
    </location>
</feature>
<dbReference type="AlphaFoldDB" id="G0U1D3"/>
<organism evidence="2">
    <name type="scientific">Trypanosoma vivax (strain Y486)</name>
    <dbReference type="NCBI Taxonomy" id="1055687"/>
    <lineage>
        <taxon>Eukaryota</taxon>
        <taxon>Discoba</taxon>
        <taxon>Euglenozoa</taxon>
        <taxon>Kinetoplastea</taxon>
        <taxon>Metakinetoplastina</taxon>
        <taxon>Trypanosomatida</taxon>
        <taxon>Trypanosomatidae</taxon>
        <taxon>Trypanosoma</taxon>
        <taxon>Duttonella</taxon>
    </lineage>
</organism>
<keyword evidence="1" id="KW-0472">Membrane</keyword>
<evidence type="ECO:0000313" key="2">
    <source>
        <dbReference type="EMBL" id="CCC49888.1"/>
    </source>
</evidence>
<proteinExistence type="predicted"/>
<keyword evidence="1" id="KW-1133">Transmembrane helix</keyword>
<sequence length="129" mass="15002">MKIQQDEAHLNNDKSIKNENNKKEIKIKNRYCNGYFPVYSLRKLDGKLTPLADPCTNVNMLPRKETVNSKLAVLLRAARFNRCRGAMKYHCSLLLLPLPSFLLFVSSNFPLFLLLQSTTFSRMHRQKSR</sequence>
<evidence type="ECO:0000256" key="1">
    <source>
        <dbReference type="SAM" id="Phobius"/>
    </source>
</evidence>
<protein>
    <submittedName>
        <fullName evidence="2">Uncharacterized protein</fullName>
    </submittedName>
</protein>
<dbReference type="EMBL" id="HE573024">
    <property type="protein sequence ID" value="CCC49888.1"/>
    <property type="molecule type" value="Genomic_DNA"/>
</dbReference>
<gene>
    <name evidence="2" type="ORF">TVY486_0804960</name>
</gene>
<keyword evidence="1" id="KW-0812">Transmembrane</keyword>
<reference evidence="2" key="1">
    <citation type="journal article" date="2012" name="Proc. Natl. Acad. Sci. U.S.A.">
        <title>Antigenic diversity is generated by distinct evolutionary mechanisms in African trypanosome species.</title>
        <authorList>
            <person name="Jackson A.P."/>
            <person name="Berry A."/>
            <person name="Aslett M."/>
            <person name="Allison H.C."/>
            <person name="Burton P."/>
            <person name="Vavrova-Anderson J."/>
            <person name="Brown R."/>
            <person name="Browne H."/>
            <person name="Corton N."/>
            <person name="Hauser H."/>
            <person name="Gamble J."/>
            <person name="Gilderthorp R."/>
            <person name="Marcello L."/>
            <person name="McQuillan J."/>
            <person name="Otto T.D."/>
            <person name="Quail M.A."/>
            <person name="Sanders M.J."/>
            <person name="van Tonder A."/>
            <person name="Ginger M.L."/>
            <person name="Field M.C."/>
            <person name="Barry J.D."/>
            <person name="Hertz-Fowler C."/>
            <person name="Berriman M."/>
        </authorList>
    </citation>
    <scope>NUCLEOTIDE SEQUENCE</scope>
    <source>
        <strain evidence="2">Y486</strain>
    </source>
</reference>
<name>G0U1D3_TRYVY</name>
<accession>G0U1D3</accession>